<organism evidence="2 3">
    <name type="scientific">Chironomus riparius</name>
    <dbReference type="NCBI Taxonomy" id="315576"/>
    <lineage>
        <taxon>Eukaryota</taxon>
        <taxon>Metazoa</taxon>
        <taxon>Ecdysozoa</taxon>
        <taxon>Arthropoda</taxon>
        <taxon>Hexapoda</taxon>
        <taxon>Insecta</taxon>
        <taxon>Pterygota</taxon>
        <taxon>Neoptera</taxon>
        <taxon>Endopterygota</taxon>
        <taxon>Diptera</taxon>
        <taxon>Nematocera</taxon>
        <taxon>Chironomoidea</taxon>
        <taxon>Chironomidae</taxon>
        <taxon>Chironominae</taxon>
        <taxon>Chironomus</taxon>
    </lineage>
</organism>
<name>A0A9N9RPE8_9DIPT</name>
<reference evidence="2" key="2">
    <citation type="submission" date="2022-10" db="EMBL/GenBank/DDBJ databases">
        <authorList>
            <consortium name="ENA_rothamsted_submissions"/>
            <consortium name="culmorum"/>
            <person name="King R."/>
        </authorList>
    </citation>
    <scope>NUCLEOTIDE SEQUENCE</scope>
</reference>
<accession>A0A9N9RPE8</accession>
<dbReference type="Gene3D" id="1.20.900.10">
    <property type="entry name" value="Dbl homology (DH) domain"/>
    <property type="match status" value="1"/>
</dbReference>
<protein>
    <recommendedName>
        <fullName evidence="1">DH domain-containing protein</fullName>
    </recommendedName>
</protein>
<evidence type="ECO:0000313" key="2">
    <source>
        <dbReference type="EMBL" id="CAG9800257.1"/>
    </source>
</evidence>
<dbReference type="GO" id="GO:0005085">
    <property type="term" value="F:guanyl-nucleotide exchange factor activity"/>
    <property type="evidence" value="ECO:0007669"/>
    <property type="project" value="InterPro"/>
</dbReference>
<dbReference type="AlphaFoldDB" id="A0A9N9RPE8"/>
<evidence type="ECO:0000313" key="3">
    <source>
        <dbReference type="Proteomes" id="UP001153620"/>
    </source>
</evidence>
<evidence type="ECO:0000259" key="1">
    <source>
        <dbReference type="PROSITE" id="PS50010"/>
    </source>
</evidence>
<feature type="domain" description="DH" evidence="1">
    <location>
        <begin position="101"/>
        <end position="288"/>
    </location>
</feature>
<dbReference type="SUPFAM" id="SSF48065">
    <property type="entry name" value="DBL homology domain (DH-domain)"/>
    <property type="match status" value="1"/>
</dbReference>
<dbReference type="EMBL" id="OU895877">
    <property type="protein sequence ID" value="CAG9800257.1"/>
    <property type="molecule type" value="Genomic_DNA"/>
</dbReference>
<dbReference type="InterPro" id="IPR035899">
    <property type="entry name" value="DBL_dom_sf"/>
</dbReference>
<proteinExistence type="predicted"/>
<keyword evidence="3" id="KW-1185">Reference proteome</keyword>
<dbReference type="InterPro" id="IPR000219">
    <property type="entry name" value="DH_dom"/>
</dbReference>
<dbReference type="Proteomes" id="UP001153620">
    <property type="component" value="Chromosome 1"/>
</dbReference>
<gene>
    <name evidence="2" type="ORF">CHIRRI_LOCUS3207</name>
</gene>
<dbReference type="PROSITE" id="PS50010">
    <property type="entry name" value="DH_2"/>
    <property type="match status" value="1"/>
</dbReference>
<reference evidence="2" key="1">
    <citation type="submission" date="2022-01" db="EMBL/GenBank/DDBJ databases">
        <authorList>
            <person name="King R."/>
        </authorList>
    </citation>
    <scope>NUCLEOTIDE SEQUENCE</scope>
</reference>
<sequence length="291" mass="34172">MLSWFYTRVNLPKKKKQEGIKRTQNMLLTPSKTIDKFNSPTLFQLQCGDNPKVKILSSKYEENIAKCTDKALRNRLTVETPLSSRKLIPSFEKNNEQQNSDLLDLFQTILTKDKEYTDWMKKIIDSYIYELEFEARFMAEDERKALITSVFGNVKSIYEMHIKDFQPFIEACVNDKTSDVTIQILNFAKKLASLCKNGTFYPYILHSTIEKESILKRNNFYTHLMTYAEQKYQFPYSFDPISQMTHYGLIIDEIFKEVHKQKVSLKCIEKMTYAVKEFKNQMAKIKAAGID</sequence>